<organism evidence="1 2">
    <name type="scientific">Variovorax boronicumulans</name>
    <dbReference type="NCBI Taxonomy" id="436515"/>
    <lineage>
        <taxon>Bacteria</taxon>
        <taxon>Pseudomonadati</taxon>
        <taxon>Pseudomonadota</taxon>
        <taxon>Betaproteobacteria</taxon>
        <taxon>Burkholderiales</taxon>
        <taxon>Comamonadaceae</taxon>
        <taxon>Variovorax</taxon>
    </lineage>
</organism>
<sequence>MAGTACVPAIGGDAWYGVLDPRNVPASRVEALHRAFACSLSAPEIRSSFAKQGLLSREEGPQQMRNVMRAEQAKWAKIAKTYRLQLKQD</sequence>
<evidence type="ECO:0000313" key="1">
    <source>
        <dbReference type="EMBL" id="ATA55603.1"/>
    </source>
</evidence>
<name>A0A250DNT6_9BURK</name>
<accession>A0A250DNT6</accession>
<dbReference type="InterPro" id="IPR042100">
    <property type="entry name" value="Bug_dom1"/>
</dbReference>
<dbReference type="Proteomes" id="UP000217154">
    <property type="component" value="Chromosome"/>
</dbReference>
<protein>
    <recommendedName>
        <fullName evidence="3">Tripartite tricarboxylate transporter substrate binding protein</fullName>
    </recommendedName>
</protein>
<dbReference type="KEGG" id="vbo:CKY39_22015"/>
<dbReference type="Gene3D" id="3.40.190.150">
    <property type="entry name" value="Bordetella uptake gene, domain 1"/>
    <property type="match status" value="1"/>
</dbReference>
<proteinExistence type="predicted"/>
<evidence type="ECO:0000313" key="2">
    <source>
        <dbReference type="Proteomes" id="UP000217154"/>
    </source>
</evidence>
<dbReference type="AlphaFoldDB" id="A0A250DNT6"/>
<gene>
    <name evidence="1" type="ORF">CKY39_22015</name>
</gene>
<dbReference type="EMBL" id="CP023284">
    <property type="protein sequence ID" value="ATA55603.1"/>
    <property type="molecule type" value="Genomic_DNA"/>
</dbReference>
<evidence type="ECO:0008006" key="3">
    <source>
        <dbReference type="Google" id="ProtNLM"/>
    </source>
</evidence>
<reference evidence="1 2" key="1">
    <citation type="submission" date="2017-09" db="EMBL/GenBank/DDBJ databases">
        <title>The diverse metabolic capabilities of V. boronicumulans make it an excellent choice for continued studies on novel biodegradation.</title>
        <authorList>
            <person name="Sun S."/>
        </authorList>
    </citation>
    <scope>NUCLEOTIDE SEQUENCE [LARGE SCALE GENOMIC DNA]</scope>
    <source>
        <strain evidence="1 2">J1</strain>
    </source>
</reference>